<organism evidence="2 3">
    <name type="scientific">Sipha flava</name>
    <name type="common">yellow sugarcane aphid</name>
    <dbReference type="NCBI Taxonomy" id="143950"/>
    <lineage>
        <taxon>Eukaryota</taxon>
        <taxon>Metazoa</taxon>
        <taxon>Ecdysozoa</taxon>
        <taxon>Arthropoda</taxon>
        <taxon>Hexapoda</taxon>
        <taxon>Insecta</taxon>
        <taxon>Pterygota</taxon>
        <taxon>Neoptera</taxon>
        <taxon>Paraneoptera</taxon>
        <taxon>Hemiptera</taxon>
        <taxon>Sternorrhyncha</taxon>
        <taxon>Aphidomorpha</taxon>
        <taxon>Aphidoidea</taxon>
        <taxon>Aphididae</taxon>
        <taxon>Sipha</taxon>
    </lineage>
</organism>
<dbReference type="Pfam" id="PF14291">
    <property type="entry name" value="DUF4371"/>
    <property type="match status" value="1"/>
</dbReference>
<dbReference type="Proteomes" id="UP000694846">
    <property type="component" value="Unplaced"/>
</dbReference>
<dbReference type="OrthoDB" id="6628242at2759"/>
<name>A0A8B8FX87_9HEMI</name>
<sequence>MFDSTPDVSKKEQMSQIIRYVHISNGKVCIEESFLGFILSHEKTGKGLASEILTQFSDDDLNIQNCRGQAYDNGANMAGKYNGNAESIFLAKSLLLYIDYEFICLLSIWNAILSSIDRVNVCLQSKSLTINKAANLIKGLIDEITDLRNNRLETLFQSAEEN</sequence>
<keyword evidence="2" id="KW-1185">Reference proteome</keyword>
<dbReference type="AlphaFoldDB" id="A0A8B8FX87"/>
<dbReference type="GeneID" id="112686883"/>
<dbReference type="PANTHER" id="PTHR45749">
    <property type="match status" value="1"/>
</dbReference>
<dbReference type="InterPro" id="IPR025398">
    <property type="entry name" value="DUF4371"/>
</dbReference>
<feature type="domain" description="DUF4371" evidence="1">
    <location>
        <begin position="3"/>
        <end position="83"/>
    </location>
</feature>
<accession>A0A8B8FX87</accession>
<dbReference type="RefSeq" id="XP_025415133.1">
    <property type="nucleotide sequence ID" value="XM_025559348.1"/>
</dbReference>
<dbReference type="PANTHER" id="PTHR45749:SF21">
    <property type="entry name" value="DUF4371 DOMAIN-CONTAINING PROTEIN"/>
    <property type="match status" value="1"/>
</dbReference>
<evidence type="ECO:0000313" key="2">
    <source>
        <dbReference type="Proteomes" id="UP000694846"/>
    </source>
</evidence>
<evidence type="ECO:0000313" key="3">
    <source>
        <dbReference type="RefSeq" id="XP_025415133.1"/>
    </source>
</evidence>
<protein>
    <submittedName>
        <fullName evidence="3">Zinc finger MYM-type protein 1-like</fullName>
    </submittedName>
</protein>
<gene>
    <name evidence="3" type="primary">LOC112686883</name>
</gene>
<evidence type="ECO:0000259" key="1">
    <source>
        <dbReference type="Pfam" id="PF14291"/>
    </source>
</evidence>
<reference evidence="3" key="1">
    <citation type="submission" date="2025-08" db="UniProtKB">
        <authorList>
            <consortium name="RefSeq"/>
        </authorList>
    </citation>
    <scope>IDENTIFICATION</scope>
    <source>
        <tissue evidence="3">Whole body</tissue>
    </source>
</reference>
<proteinExistence type="predicted"/>